<comment type="subcellular location">
    <subcellularLocation>
        <location evidence="1">Membrane</location>
        <topology evidence="1">Single-pass type II membrane protein</topology>
    </subcellularLocation>
</comment>
<dbReference type="EC" id="2.4.1.-" evidence="11"/>
<dbReference type="GO" id="GO:0016020">
    <property type="term" value="C:membrane"/>
    <property type="evidence" value="ECO:0007669"/>
    <property type="project" value="UniProtKB-SubCell"/>
</dbReference>
<feature type="domain" description="Galactosyltransferase C-terminal" evidence="12">
    <location>
        <begin position="192"/>
        <end position="265"/>
    </location>
</feature>
<dbReference type="CDD" id="cd00899">
    <property type="entry name" value="b4GalT"/>
    <property type="match status" value="1"/>
</dbReference>
<keyword evidence="5 11" id="KW-0808">Transferase</keyword>
<dbReference type="InterPro" id="IPR027995">
    <property type="entry name" value="Galactosyl_T_N"/>
</dbReference>
<dbReference type="InterPro" id="IPR003859">
    <property type="entry name" value="Galactosyl_T"/>
</dbReference>
<dbReference type="PANTHER" id="PTHR19300:SF57">
    <property type="entry name" value="BETA-1,4-N-ACETYLGALACTOSAMINYLTRANSFERASE"/>
    <property type="match status" value="1"/>
</dbReference>
<evidence type="ECO:0000256" key="10">
    <source>
        <dbReference type="ARBA" id="ARBA00023180"/>
    </source>
</evidence>
<evidence type="ECO:0000256" key="2">
    <source>
        <dbReference type="ARBA" id="ARBA00004922"/>
    </source>
</evidence>
<accession>A0A8E0VIA5</accession>
<evidence type="ECO:0000313" key="15">
    <source>
        <dbReference type="Proteomes" id="UP000728185"/>
    </source>
</evidence>
<evidence type="ECO:0000256" key="6">
    <source>
        <dbReference type="ARBA" id="ARBA00022692"/>
    </source>
</evidence>
<proteinExistence type="inferred from homology"/>
<evidence type="ECO:0000259" key="13">
    <source>
        <dbReference type="Pfam" id="PF13733"/>
    </source>
</evidence>
<evidence type="ECO:0000259" key="12">
    <source>
        <dbReference type="Pfam" id="PF02709"/>
    </source>
</evidence>
<evidence type="ECO:0000256" key="9">
    <source>
        <dbReference type="ARBA" id="ARBA00023136"/>
    </source>
</evidence>
<keyword evidence="8" id="KW-1133">Transmembrane helix</keyword>
<dbReference type="Pfam" id="PF13733">
    <property type="entry name" value="Glyco_transf_7N"/>
    <property type="match status" value="1"/>
</dbReference>
<comment type="similarity">
    <text evidence="3 11">Belongs to the glycosyltransferase 7 family.</text>
</comment>
<sequence>MGFDSCLTRVVSSTTSLTLNLTIPDWTEMLAGYIPLKQKKPGWTVYKLPRPQYYLEHQAPSHGGLNGKQSNMSTLDDNLLLASVNTRLALWDPIICQPRGSTAIIIPYRNREQHLRALLRNLPAFLIYQNVRFTIFVIEQMADTRFNRALLMNIGFLESQRIGTFDCYVFHDVDLIPADMRVPYGCGSHPVHLAASMNKFDYRLPYPEYVGGVLAMSRDQFIAVHGFSNYYFGWGGEDDDMFHRIKQRNFTVVRPNITKYFMIRHGSDKYNEVNKENIKILKRMRKKVQEEDGYLQADYRVLTAGSRYEGLVYWIEVDVPETRLVAERVS</sequence>
<dbReference type="EMBL" id="LUCM01009129">
    <property type="protein sequence ID" value="KAA0187409.1"/>
    <property type="molecule type" value="Genomic_DNA"/>
</dbReference>
<dbReference type="InterPro" id="IPR027791">
    <property type="entry name" value="Galactosyl_T_C"/>
</dbReference>
<comment type="pathway">
    <text evidence="2 11">Protein modification; protein glycosylation.</text>
</comment>
<dbReference type="Gene3D" id="3.90.550.10">
    <property type="entry name" value="Spore Coat Polysaccharide Biosynthesis Protein SpsA, Chain A"/>
    <property type="match status" value="1"/>
</dbReference>
<evidence type="ECO:0000313" key="14">
    <source>
        <dbReference type="EMBL" id="KAA0187409.1"/>
    </source>
</evidence>
<evidence type="ECO:0000256" key="8">
    <source>
        <dbReference type="ARBA" id="ARBA00022989"/>
    </source>
</evidence>
<dbReference type="AlphaFoldDB" id="A0A8E0VIA5"/>
<feature type="domain" description="Galactosyltransferase N-terminal" evidence="13">
    <location>
        <begin position="88"/>
        <end position="186"/>
    </location>
</feature>
<evidence type="ECO:0000256" key="7">
    <source>
        <dbReference type="ARBA" id="ARBA00022968"/>
    </source>
</evidence>
<keyword evidence="10 11" id="KW-0325">Glycoprotein</keyword>
<dbReference type="GO" id="GO:0005975">
    <property type="term" value="P:carbohydrate metabolic process"/>
    <property type="evidence" value="ECO:0007669"/>
    <property type="project" value="InterPro"/>
</dbReference>
<dbReference type="GO" id="GO:0008378">
    <property type="term" value="F:galactosyltransferase activity"/>
    <property type="evidence" value="ECO:0007669"/>
    <property type="project" value="TreeGrafter"/>
</dbReference>
<name>A0A8E0VIA5_9TREM</name>
<keyword evidence="4 11" id="KW-0328">Glycosyltransferase</keyword>
<comment type="function">
    <text evidence="11">Catalyses the transfer of galactose onto proteins or lipids.</text>
</comment>
<keyword evidence="7 11" id="KW-0735">Signal-anchor</keyword>
<dbReference type="SUPFAM" id="SSF53448">
    <property type="entry name" value="Nucleotide-diphospho-sugar transferases"/>
    <property type="match status" value="1"/>
</dbReference>
<dbReference type="PRINTS" id="PR02050">
    <property type="entry name" value="B14GALTRFASE"/>
</dbReference>
<dbReference type="Proteomes" id="UP000728185">
    <property type="component" value="Unassembled WGS sequence"/>
</dbReference>
<organism evidence="14 15">
    <name type="scientific">Fasciolopsis buskii</name>
    <dbReference type="NCBI Taxonomy" id="27845"/>
    <lineage>
        <taxon>Eukaryota</taxon>
        <taxon>Metazoa</taxon>
        <taxon>Spiralia</taxon>
        <taxon>Lophotrochozoa</taxon>
        <taxon>Platyhelminthes</taxon>
        <taxon>Trematoda</taxon>
        <taxon>Digenea</taxon>
        <taxon>Plagiorchiida</taxon>
        <taxon>Echinostomata</taxon>
        <taxon>Echinostomatoidea</taxon>
        <taxon>Fasciolidae</taxon>
        <taxon>Fasciolopsis</taxon>
    </lineage>
</organism>
<dbReference type="OrthoDB" id="10016069at2759"/>
<dbReference type="UniPathway" id="UPA00378"/>
<evidence type="ECO:0000256" key="11">
    <source>
        <dbReference type="RuleBase" id="RU368121"/>
    </source>
</evidence>
<dbReference type="GO" id="GO:0005794">
    <property type="term" value="C:Golgi apparatus"/>
    <property type="evidence" value="ECO:0007669"/>
    <property type="project" value="TreeGrafter"/>
</dbReference>
<gene>
    <name evidence="14" type="ORF">FBUS_04937</name>
</gene>
<reference evidence="14" key="1">
    <citation type="submission" date="2019-05" db="EMBL/GenBank/DDBJ databases">
        <title>Annotation for the trematode Fasciolopsis buski.</title>
        <authorList>
            <person name="Choi Y.-J."/>
        </authorList>
    </citation>
    <scope>NUCLEOTIDE SEQUENCE</scope>
    <source>
        <strain evidence="14">HT</strain>
        <tissue evidence="14">Whole worm</tissue>
    </source>
</reference>
<dbReference type="PANTHER" id="PTHR19300">
    <property type="entry name" value="BETA-1,4-GALACTOSYLTRANSFERASE"/>
    <property type="match status" value="1"/>
</dbReference>
<keyword evidence="6" id="KW-0812">Transmembrane</keyword>
<dbReference type="Pfam" id="PF02709">
    <property type="entry name" value="Glyco_transf_7C"/>
    <property type="match status" value="1"/>
</dbReference>
<evidence type="ECO:0000256" key="1">
    <source>
        <dbReference type="ARBA" id="ARBA00004606"/>
    </source>
</evidence>
<evidence type="ECO:0000256" key="4">
    <source>
        <dbReference type="ARBA" id="ARBA00022676"/>
    </source>
</evidence>
<keyword evidence="9" id="KW-0472">Membrane</keyword>
<evidence type="ECO:0000256" key="3">
    <source>
        <dbReference type="ARBA" id="ARBA00005735"/>
    </source>
</evidence>
<comment type="caution">
    <text evidence="14">The sequence shown here is derived from an EMBL/GenBank/DDBJ whole genome shotgun (WGS) entry which is preliminary data.</text>
</comment>
<protein>
    <recommendedName>
        <fullName evidence="11">Beta-1,4-galactosyltransferase</fullName>
        <ecNumber evidence="11">2.4.1.-</ecNumber>
    </recommendedName>
</protein>
<evidence type="ECO:0000256" key="5">
    <source>
        <dbReference type="ARBA" id="ARBA00022679"/>
    </source>
</evidence>
<dbReference type="InterPro" id="IPR029044">
    <property type="entry name" value="Nucleotide-diphossugar_trans"/>
</dbReference>
<keyword evidence="15" id="KW-1185">Reference proteome</keyword>